<evidence type="ECO:0000256" key="2">
    <source>
        <dbReference type="ARBA" id="ARBA00011900"/>
    </source>
</evidence>
<organism evidence="8 9">
    <name type="scientific">Algoriella xinjiangensis</name>
    <dbReference type="NCBI Taxonomy" id="684065"/>
    <lineage>
        <taxon>Bacteria</taxon>
        <taxon>Pseudomonadati</taxon>
        <taxon>Bacteroidota</taxon>
        <taxon>Flavobacteriia</taxon>
        <taxon>Flavobacteriales</taxon>
        <taxon>Weeksellaceae</taxon>
        <taxon>Algoriella</taxon>
    </lineage>
</organism>
<comment type="similarity">
    <text evidence="1">Belongs to the N(4)/N(6)-methyltransferase family.</text>
</comment>
<dbReference type="SUPFAM" id="SSF53335">
    <property type="entry name" value="S-adenosyl-L-methionine-dependent methyltransferases"/>
    <property type="match status" value="1"/>
</dbReference>
<dbReference type="InterPro" id="IPR050953">
    <property type="entry name" value="N4_N6_ade-DNA_methylase"/>
</dbReference>
<gene>
    <name evidence="8" type="ORF">SAMN05421738_107146</name>
</gene>
<dbReference type="InterPro" id="IPR041635">
    <property type="entry name" value="Type_ISP_LLaBIII_C"/>
</dbReference>
<dbReference type="RefSeq" id="WP_092908198.1">
    <property type="nucleotide sequence ID" value="NZ_FOUZ01000007.1"/>
</dbReference>
<proteinExistence type="inferred from homology"/>
<keyword evidence="3 8" id="KW-0489">Methyltransferase</keyword>
<evidence type="ECO:0000256" key="3">
    <source>
        <dbReference type="ARBA" id="ARBA00022603"/>
    </source>
</evidence>
<sequence>MTTQQYLENLNRLFQTGNAREHSYRGDLQTLLGTILPDILVTNEPARVECGAPDYVLTKGKANIPIGYIEAKDIGVKLDSKTLKEQFDRYRNGLSNLIITDYLQFDFYRDGEKTTSITIAEIIDGKIISKPENFNVFENLIKDFSQTISQTIKNPQRLAELLAGKARLMADVIEKSLDVDDEQNIASELKNQMNTFKRMLIHDINNKSFSDIYAQTIAYGMFAARYNDLTLETFSRIEAANLIPKSNPFLRKLFQDIAGFDLDDRLIWIVEELVSIFLATDVAKIMKNFGKSTKMEDPIIHFYETFLSEYDSKLRKARGVWYTPQPVVNFIVRAVDDILKDEFGLSRGLADTSKTTIKVNTQNPDKRSATGYKQEEREVHRVQILDPATGTGTFLAETVKHIHSKFKGMEGMWPKYVKEDLIPRLNGFELLMASYAMAHLKMDMLLQETGYKSTDDQRFRIFLTNSLEEAHPDSGTLFSSWLSDESTQANVVKSDTPVMVVIGNPPYSGESVNKGEWIMNLMEDYKKEPGGKEKLKERNPKWINDDYVKFIRFAQYFINKNGNGVMAFINPHGFLDNPTFRGMRWNLLNEFDKIYTIDLHGNSKKKETTPDGSVDQNVFDIMQGVSINLFVKTGNKKTSELGNVFHYDLYGKRDLKYDFLNDNTIHSIDFNLLENIAPNYFMVQKDFGAQSIYDKGFKINELFPLNNVGMISARDSFSMHNSKNKLINTVEKFLAMEDEDARIFFNLGKDARDWKVSYAKNDLSKTYPENGSFQLMSYRPFDTKWTFYNGNSKGFHCYPRPEINKHFFKNNIGLVFRRQQPESKDLYIFITDKPLVDGYIRSDNKGGESTAPLYLYNDTTQTNLEETTERTPNLNMEIVNEIVNKLSLTFTNEKETAEGTFAPIDILDYIYAVLHSPKYRETYKEFLKIDFPRVPYPTDRKQFWELVALGKQIREIHLLESPKVEDFISSYPVNGTNIVGKPKYTEGKVFINDIQYFDNVPEVAWNFYIGGYQPAQKWLKDRKDIELSYEDIFHYNKIIVALTETDRLMKEIDNVLEI</sequence>
<dbReference type="OrthoDB" id="9759819at2"/>
<dbReference type="InterPro" id="IPR003356">
    <property type="entry name" value="DNA_methylase_A-5"/>
</dbReference>
<evidence type="ECO:0000256" key="1">
    <source>
        <dbReference type="ARBA" id="ARBA00006594"/>
    </source>
</evidence>
<dbReference type="Proteomes" id="UP000199149">
    <property type="component" value="Unassembled WGS sequence"/>
</dbReference>
<dbReference type="GO" id="GO:0008170">
    <property type="term" value="F:N-methyltransferase activity"/>
    <property type="evidence" value="ECO:0007669"/>
    <property type="project" value="InterPro"/>
</dbReference>
<evidence type="ECO:0000313" key="8">
    <source>
        <dbReference type="EMBL" id="SFN16315.1"/>
    </source>
</evidence>
<dbReference type="PANTHER" id="PTHR33841">
    <property type="entry name" value="DNA METHYLTRANSFERASE YEEA-RELATED"/>
    <property type="match status" value="1"/>
</dbReference>
<dbReference type="Pfam" id="PF18135">
    <property type="entry name" value="Type_ISP_C"/>
    <property type="match status" value="1"/>
</dbReference>
<dbReference type="GO" id="GO:0009007">
    <property type="term" value="F:site-specific DNA-methyltransferase (adenine-specific) activity"/>
    <property type="evidence" value="ECO:0007669"/>
    <property type="project" value="UniProtKB-EC"/>
</dbReference>
<evidence type="ECO:0000313" key="9">
    <source>
        <dbReference type="Proteomes" id="UP000199149"/>
    </source>
</evidence>
<evidence type="ECO:0000256" key="4">
    <source>
        <dbReference type="ARBA" id="ARBA00022679"/>
    </source>
</evidence>
<reference evidence="9" key="1">
    <citation type="submission" date="2016-10" db="EMBL/GenBank/DDBJ databases">
        <authorList>
            <person name="Varghese N."/>
            <person name="Submissions S."/>
        </authorList>
    </citation>
    <scope>NUCLEOTIDE SEQUENCE [LARGE SCALE GENOMIC DNA]</scope>
    <source>
        <strain evidence="9">XJ109</strain>
    </source>
</reference>
<keyword evidence="4" id="KW-0808">Transferase</keyword>
<dbReference type="AlphaFoldDB" id="A0A1I4WS32"/>
<protein>
    <recommendedName>
        <fullName evidence="2">site-specific DNA-methyltransferase (adenine-specific)</fullName>
        <ecNumber evidence="2">2.1.1.72</ecNumber>
    </recommendedName>
</protein>
<dbReference type="STRING" id="684065.SAMN05421738_107146"/>
<dbReference type="InterPro" id="IPR029063">
    <property type="entry name" value="SAM-dependent_MTases_sf"/>
</dbReference>
<accession>A0A1I4WS32</accession>
<dbReference type="PRINTS" id="PR00507">
    <property type="entry name" value="N12N6MTFRASE"/>
</dbReference>
<feature type="domain" description="DNA methylase adenine-specific" evidence="6">
    <location>
        <begin position="297"/>
        <end position="575"/>
    </location>
</feature>
<dbReference type="EMBL" id="FOUZ01000007">
    <property type="protein sequence ID" value="SFN16315.1"/>
    <property type="molecule type" value="Genomic_DNA"/>
</dbReference>
<comment type="catalytic activity">
    <reaction evidence="5">
        <text>a 2'-deoxyadenosine in DNA + S-adenosyl-L-methionine = an N(6)-methyl-2'-deoxyadenosine in DNA + S-adenosyl-L-homocysteine + H(+)</text>
        <dbReference type="Rhea" id="RHEA:15197"/>
        <dbReference type="Rhea" id="RHEA-COMP:12418"/>
        <dbReference type="Rhea" id="RHEA-COMP:12419"/>
        <dbReference type="ChEBI" id="CHEBI:15378"/>
        <dbReference type="ChEBI" id="CHEBI:57856"/>
        <dbReference type="ChEBI" id="CHEBI:59789"/>
        <dbReference type="ChEBI" id="CHEBI:90615"/>
        <dbReference type="ChEBI" id="CHEBI:90616"/>
        <dbReference type="EC" id="2.1.1.72"/>
    </reaction>
</comment>
<evidence type="ECO:0000256" key="5">
    <source>
        <dbReference type="ARBA" id="ARBA00047942"/>
    </source>
</evidence>
<dbReference type="PANTHER" id="PTHR33841:SF1">
    <property type="entry name" value="DNA METHYLTRANSFERASE A"/>
    <property type="match status" value="1"/>
</dbReference>
<evidence type="ECO:0000259" key="7">
    <source>
        <dbReference type="Pfam" id="PF18135"/>
    </source>
</evidence>
<feature type="domain" description="Type ISP restriction-modification enzyme LLaBIII C-terminal specificity" evidence="7">
    <location>
        <begin position="701"/>
        <end position="1051"/>
    </location>
</feature>
<dbReference type="Pfam" id="PF02384">
    <property type="entry name" value="N6_Mtase"/>
    <property type="match status" value="1"/>
</dbReference>
<evidence type="ECO:0000259" key="6">
    <source>
        <dbReference type="Pfam" id="PF02384"/>
    </source>
</evidence>
<dbReference type="EC" id="2.1.1.72" evidence="2"/>
<keyword evidence="9" id="KW-1185">Reference proteome</keyword>
<dbReference type="GO" id="GO:0032259">
    <property type="term" value="P:methylation"/>
    <property type="evidence" value="ECO:0007669"/>
    <property type="project" value="UniProtKB-KW"/>
</dbReference>
<name>A0A1I4WS32_9FLAO</name>
<dbReference type="Gene3D" id="3.40.50.150">
    <property type="entry name" value="Vaccinia Virus protein VP39"/>
    <property type="match status" value="1"/>
</dbReference>
<dbReference type="GO" id="GO:0003677">
    <property type="term" value="F:DNA binding"/>
    <property type="evidence" value="ECO:0007669"/>
    <property type="project" value="InterPro"/>
</dbReference>